<evidence type="ECO:0000256" key="2">
    <source>
        <dbReference type="ARBA" id="ARBA00022573"/>
    </source>
</evidence>
<dbReference type="InterPro" id="IPR002586">
    <property type="entry name" value="CobQ/CobB/MinD/ParA_Nub-bd_dom"/>
</dbReference>
<organism evidence="7 8">
    <name type="scientific">Thermostichus vulcanus str. 'Rupite'</name>
    <dbReference type="NCBI Taxonomy" id="2813851"/>
    <lineage>
        <taxon>Bacteria</taxon>
        <taxon>Bacillati</taxon>
        <taxon>Cyanobacteriota</taxon>
        <taxon>Cyanophyceae</taxon>
        <taxon>Thermostichales</taxon>
        <taxon>Thermostichaceae</taxon>
        <taxon>Thermostichus</taxon>
    </lineage>
</organism>
<keyword evidence="3 4" id="KW-0315">Glutamine amidotransferase</keyword>
<dbReference type="InterPro" id="IPR033949">
    <property type="entry name" value="CobQ_GATase1"/>
</dbReference>
<dbReference type="CDD" id="cd01750">
    <property type="entry name" value="GATase1_CobQ"/>
    <property type="match status" value="1"/>
</dbReference>
<dbReference type="Pfam" id="PF01656">
    <property type="entry name" value="CbiA"/>
    <property type="match status" value="1"/>
</dbReference>
<evidence type="ECO:0000256" key="4">
    <source>
        <dbReference type="HAMAP-Rule" id="MF_00028"/>
    </source>
</evidence>
<sequence>MVVGTSSHVGKTLLVTALCRILKRAGRKVTPFKAQNMSLNAYVTADGKEIAYAQALQAWAAGIPPTVEMNPILLKPQGNLTSQVILKGMAAGTYRAGEYYERWFEPGWQAVKSALAHLQQHYDWIICEGAGSPAEVNLKHRDLVNMRVALHLGSPTWLVADIDRGGALAHVVGTLQLLEPEERALIRGIVINKFRGSRELLQPGLDWLENYTGIPVVGVLPWLDWALPQEDSMGIPDRAHPQLLENRRGSSSQTDWRGSQLEIAVIRLPRIANFSDFDPLAAEPTVHLRWVHPGEVLGSPDGVILPGSKTTLADLLVLQQTGLADQLRQYSGPIVGICGGLQMLGETISDPEGVEGVAGTYPGLGFLPLTTVLAPTKVTRQIQTHSLWPGQAPILGYEIHQGSTQTNPAGCLSLFEQENLGWRDPSGRVWGTYLHGLFDNHLWRRQWLNHLRQQKGWDPLPELEGHYAQQREALLEELADQWQPHLNLSLFHPVKPSSA</sequence>
<dbReference type="InterPro" id="IPR011698">
    <property type="entry name" value="GATase_3"/>
</dbReference>
<dbReference type="SUPFAM" id="SSF52540">
    <property type="entry name" value="P-loop containing nucleoside triphosphate hydrolases"/>
    <property type="match status" value="1"/>
</dbReference>
<evidence type="ECO:0000259" key="6">
    <source>
        <dbReference type="Pfam" id="PF07685"/>
    </source>
</evidence>
<dbReference type="Gene3D" id="3.40.50.300">
    <property type="entry name" value="P-loop containing nucleotide triphosphate hydrolases"/>
    <property type="match status" value="1"/>
</dbReference>
<keyword evidence="2 4" id="KW-0169">Cobalamin biosynthesis</keyword>
<dbReference type="InterPro" id="IPR027417">
    <property type="entry name" value="P-loop_NTPase"/>
</dbReference>
<reference evidence="7" key="1">
    <citation type="submission" date="2021-02" db="EMBL/GenBank/DDBJ databases">
        <title>The CRISPR/cas machinery reduction and long-range gene transfer in the hot spring cyanobacterium Synechococcus.</title>
        <authorList>
            <person name="Dvorak P."/>
            <person name="Jahodarova E."/>
            <person name="Hasler P."/>
            <person name="Poulickova A."/>
        </authorList>
    </citation>
    <scope>NUCLEOTIDE SEQUENCE</scope>
    <source>
        <strain evidence="7">Rupite</strain>
    </source>
</reference>
<dbReference type="EMBL" id="JAFIRA010000042">
    <property type="protein sequence ID" value="MCJ2543977.1"/>
    <property type="molecule type" value="Genomic_DNA"/>
</dbReference>
<comment type="similarity">
    <text evidence="4">Belongs to the CobB/CobQ family. CobQ subfamily.</text>
</comment>
<dbReference type="InterPro" id="IPR029062">
    <property type="entry name" value="Class_I_gatase-like"/>
</dbReference>
<feature type="active site" evidence="4">
    <location>
        <position position="435"/>
    </location>
</feature>
<dbReference type="PANTHER" id="PTHR21343:SF1">
    <property type="entry name" value="COBYRIC ACID SYNTHASE"/>
    <property type="match status" value="1"/>
</dbReference>
<evidence type="ECO:0000259" key="5">
    <source>
        <dbReference type="Pfam" id="PF01656"/>
    </source>
</evidence>
<dbReference type="PANTHER" id="PTHR21343">
    <property type="entry name" value="DETHIOBIOTIN SYNTHETASE"/>
    <property type="match status" value="1"/>
</dbReference>
<dbReference type="InterPro" id="IPR004459">
    <property type="entry name" value="CobQ_synth"/>
</dbReference>
<name>A0ABT0CDX4_THEVL</name>
<dbReference type="RefSeq" id="WP_244352121.1">
    <property type="nucleotide sequence ID" value="NZ_JAFIRA010000042.1"/>
</dbReference>
<dbReference type="PROSITE" id="PS51274">
    <property type="entry name" value="GATASE_COBBQ"/>
    <property type="match status" value="1"/>
</dbReference>
<comment type="function">
    <text evidence="4">Catalyzes amidations at positions B, D, E, and G on adenosylcobyrinic A,C-diamide. NH(2) groups are provided by glutamine, and one molecule of ATP is hydrogenolyzed for each amidation.</text>
</comment>
<comment type="pathway">
    <text evidence="1 4">Cofactor biosynthesis; adenosylcobalamin biosynthesis.</text>
</comment>
<gene>
    <name evidence="4" type="primary">cobQ</name>
    <name evidence="7" type="ORF">JX360_13875</name>
</gene>
<feature type="domain" description="CobQ/CobB/MinD/ParA nucleotide binding" evidence="5">
    <location>
        <begin position="1"/>
        <end position="223"/>
    </location>
</feature>
<evidence type="ECO:0000313" key="8">
    <source>
        <dbReference type="Proteomes" id="UP000830835"/>
    </source>
</evidence>
<evidence type="ECO:0000256" key="1">
    <source>
        <dbReference type="ARBA" id="ARBA00004953"/>
    </source>
</evidence>
<dbReference type="CDD" id="cd05389">
    <property type="entry name" value="CobQ_N"/>
    <property type="match status" value="1"/>
</dbReference>
<dbReference type="Pfam" id="PF07685">
    <property type="entry name" value="GATase_3"/>
    <property type="match status" value="1"/>
</dbReference>
<accession>A0ABT0CDX4</accession>
<dbReference type="PROSITE" id="PS51273">
    <property type="entry name" value="GATASE_TYPE_1"/>
    <property type="match status" value="1"/>
</dbReference>
<keyword evidence="8" id="KW-1185">Reference proteome</keyword>
<dbReference type="NCBIfam" id="NF001989">
    <property type="entry name" value="PRK00784.1"/>
    <property type="match status" value="1"/>
</dbReference>
<dbReference type="InterPro" id="IPR047045">
    <property type="entry name" value="CobQ_N"/>
</dbReference>
<feature type="active site" description="Nucleophile" evidence="4">
    <location>
        <position position="338"/>
    </location>
</feature>
<dbReference type="Gene3D" id="3.40.50.880">
    <property type="match status" value="1"/>
</dbReference>
<dbReference type="HAMAP" id="MF_00028">
    <property type="entry name" value="CobQ"/>
    <property type="match status" value="1"/>
</dbReference>
<feature type="domain" description="CobB/CobQ-like glutamine amidotransferase" evidence="6">
    <location>
        <begin position="262"/>
        <end position="441"/>
    </location>
</feature>
<evidence type="ECO:0000313" key="7">
    <source>
        <dbReference type="EMBL" id="MCJ2543977.1"/>
    </source>
</evidence>
<evidence type="ECO:0000256" key="3">
    <source>
        <dbReference type="ARBA" id="ARBA00022962"/>
    </source>
</evidence>
<dbReference type="SUPFAM" id="SSF52317">
    <property type="entry name" value="Class I glutamine amidotransferase-like"/>
    <property type="match status" value="1"/>
</dbReference>
<protein>
    <recommendedName>
        <fullName evidence="4">Cobyric acid synthase</fullName>
    </recommendedName>
</protein>
<proteinExistence type="inferred from homology"/>
<dbReference type="NCBIfam" id="TIGR00313">
    <property type="entry name" value="cobQ"/>
    <property type="match status" value="1"/>
</dbReference>
<dbReference type="Proteomes" id="UP000830835">
    <property type="component" value="Unassembled WGS sequence"/>
</dbReference>
<comment type="caution">
    <text evidence="7">The sequence shown here is derived from an EMBL/GenBank/DDBJ whole genome shotgun (WGS) entry which is preliminary data.</text>
</comment>